<dbReference type="SMR" id="A0A3P7MX88"/>
<dbReference type="SMART" id="SM00775">
    <property type="entry name" value="LNS2"/>
    <property type="match status" value="1"/>
</dbReference>
<sequence length="114" mass="12858">MRHWQALGYLLIYTSARPDMQHKQVSIWLAQHNFPTGLCFFVDGIFADPLRQKSLLLTALVQQAHLHVHCAYGSSKDIPLYRSLGLQPSQIFAIGKISRRQALEATVSTICLLP</sequence>
<dbReference type="OrthoDB" id="10053061at2759"/>
<dbReference type="PANTHER" id="PTHR10658:SF81">
    <property type="entry name" value="PROTEIN RETINAL DEGENERATION B"/>
    <property type="match status" value="1"/>
</dbReference>
<dbReference type="GO" id="GO:0008526">
    <property type="term" value="F:phosphatidylinositol transfer activity"/>
    <property type="evidence" value="ECO:0007669"/>
    <property type="project" value="TreeGrafter"/>
</dbReference>
<dbReference type="GO" id="GO:0031210">
    <property type="term" value="F:phosphatidylcholine binding"/>
    <property type="evidence" value="ECO:0007669"/>
    <property type="project" value="TreeGrafter"/>
</dbReference>
<accession>A0A3P7MX88</accession>
<gene>
    <name evidence="2" type="ORF">DILT_LOCUS15779</name>
</gene>
<dbReference type="PANTHER" id="PTHR10658">
    <property type="entry name" value="PHOSPHATIDYLINOSITOL TRANSFER PROTEIN"/>
    <property type="match status" value="1"/>
</dbReference>
<evidence type="ECO:0000313" key="3">
    <source>
        <dbReference type="Proteomes" id="UP000281553"/>
    </source>
</evidence>
<dbReference type="GO" id="GO:0008525">
    <property type="term" value="F:phosphatidylcholine transporter activity"/>
    <property type="evidence" value="ECO:0007669"/>
    <property type="project" value="TreeGrafter"/>
</dbReference>
<evidence type="ECO:0000259" key="1">
    <source>
        <dbReference type="SMART" id="SM00775"/>
    </source>
</evidence>
<evidence type="ECO:0000313" key="2">
    <source>
        <dbReference type="EMBL" id="VDN31570.1"/>
    </source>
</evidence>
<reference evidence="2 3" key="1">
    <citation type="submission" date="2018-11" db="EMBL/GenBank/DDBJ databases">
        <authorList>
            <consortium name="Pathogen Informatics"/>
        </authorList>
    </citation>
    <scope>NUCLEOTIDE SEQUENCE [LARGE SCALE GENOMIC DNA]</scope>
</reference>
<organism evidence="2 3">
    <name type="scientific">Dibothriocephalus latus</name>
    <name type="common">Fish tapeworm</name>
    <name type="synonym">Diphyllobothrium latum</name>
    <dbReference type="NCBI Taxonomy" id="60516"/>
    <lineage>
        <taxon>Eukaryota</taxon>
        <taxon>Metazoa</taxon>
        <taxon>Spiralia</taxon>
        <taxon>Lophotrochozoa</taxon>
        <taxon>Platyhelminthes</taxon>
        <taxon>Cestoda</taxon>
        <taxon>Eucestoda</taxon>
        <taxon>Diphyllobothriidea</taxon>
        <taxon>Diphyllobothriidae</taxon>
        <taxon>Dibothriocephalus</taxon>
    </lineage>
</organism>
<dbReference type="AlphaFoldDB" id="A0A3P7MX88"/>
<feature type="domain" description="LNS2/PITP" evidence="1">
    <location>
        <begin position="1"/>
        <end position="103"/>
    </location>
</feature>
<dbReference type="Proteomes" id="UP000281553">
    <property type="component" value="Unassembled WGS sequence"/>
</dbReference>
<dbReference type="InterPro" id="IPR001666">
    <property type="entry name" value="PI_transfer"/>
</dbReference>
<keyword evidence="3" id="KW-1185">Reference proteome</keyword>
<dbReference type="Pfam" id="PF24694">
    <property type="entry name" value="LNS2_PITM1-3"/>
    <property type="match status" value="1"/>
</dbReference>
<protein>
    <recommendedName>
        <fullName evidence="1">LNS2/PITP domain-containing protein</fullName>
    </recommendedName>
</protein>
<dbReference type="GO" id="GO:0005737">
    <property type="term" value="C:cytoplasm"/>
    <property type="evidence" value="ECO:0007669"/>
    <property type="project" value="TreeGrafter"/>
</dbReference>
<dbReference type="EMBL" id="UYRU01081027">
    <property type="protein sequence ID" value="VDN31570.1"/>
    <property type="molecule type" value="Genomic_DNA"/>
</dbReference>
<proteinExistence type="predicted"/>
<dbReference type="GO" id="GO:0035091">
    <property type="term" value="F:phosphatidylinositol binding"/>
    <property type="evidence" value="ECO:0007669"/>
    <property type="project" value="TreeGrafter"/>
</dbReference>
<dbReference type="InterPro" id="IPR031315">
    <property type="entry name" value="LNS2/PITP"/>
</dbReference>
<name>A0A3P7MX88_DIBLA</name>